<evidence type="ECO:0000256" key="8">
    <source>
        <dbReference type="SAM" id="Phobius"/>
    </source>
</evidence>
<evidence type="ECO:0000256" key="3">
    <source>
        <dbReference type="ARBA" id="ARBA00022525"/>
    </source>
</evidence>
<keyword evidence="2" id="KW-0134">Cell wall</keyword>
<dbReference type="PROSITE" id="PS50847">
    <property type="entry name" value="GRAM_POS_ANCHORING"/>
    <property type="match status" value="1"/>
</dbReference>
<evidence type="ECO:0000256" key="6">
    <source>
        <dbReference type="SAM" id="Coils"/>
    </source>
</evidence>
<evidence type="ECO:0000256" key="1">
    <source>
        <dbReference type="ARBA" id="ARBA00004168"/>
    </source>
</evidence>
<gene>
    <name evidence="10" type="ORF">HHH54_02330</name>
</gene>
<keyword evidence="8" id="KW-0472">Membrane</keyword>
<evidence type="ECO:0000256" key="7">
    <source>
        <dbReference type="SAM" id="MobiDB-lite"/>
    </source>
</evidence>
<dbReference type="Proteomes" id="UP000751852">
    <property type="component" value="Unassembled WGS sequence"/>
</dbReference>
<comment type="caution">
    <text evidence="10">The sequence shown here is derived from an EMBL/GenBank/DDBJ whole genome shotgun (WGS) entry which is preliminary data.</text>
</comment>
<evidence type="ECO:0000256" key="4">
    <source>
        <dbReference type="ARBA" id="ARBA00022729"/>
    </source>
</evidence>
<keyword evidence="8" id="KW-1133">Transmembrane helix</keyword>
<feature type="transmembrane region" description="Helical" evidence="8">
    <location>
        <begin position="606"/>
        <end position="625"/>
    </location>
</feature>
<evidence type="ECO:0000313" key="10">
    <source>
        <dbReference type="EMBL" id="MBI5974435.1"/>
    </source>
</evidence>
<keyword evidence="5" id="KW-0572">Peptidoglycan-anchor</keyword>
<proteinExistence type="predicted"/>
<dbReference type="EMBL" id="JABANU010000004">
    <property type="protein sequence ID" value="MBI5974435.1"/>
    <property type="molecule type" value="Genomic_DNA"/>
</dbReference>
<feature type="compositionally biased region" description="Low complexity" evidence="7">
    <location>
        <begin position="188"/>
        <end position="203"/>
    </location>
</feature>
<keyword evidence="11" id="KW-1185">Reference proteome</keyword>
<feature type="coiled-coil region" evidence="6">
    <location>
        <begin position="282"/>
        <end position="313"/>
    </location>
</feature>
<feature type="region of interest" description="Disordered" evidence="7">
    <location>
        <begin position="129"/>
        <end position="224"/>
    </location>
</feature>
<feature type="domain" description="Gram-positive cocci surface proteins LPxTG" evidence="9">
    <location>
        <begin position="597"/>
        <end position="630"/>
    </location>
</feature>
<accession>A0ABS0T782</accession>
<sequence>MMNKQNQRHVNTLRRWTLTTTAAFLIGTLATPVPYTAVHAEDSSETTDTVKDQFDVAKQEINALPHLNTDYQQSFLTLLRTHQDSPSTLDTIVAEAQKADTMAKSASTESTKRPQVDTIDQLIEKLNEKVDTHQQESTETPTTEDAKPVDELNAILHPNEQETVTTDESETSEPSSETTDTVERQTEEVPTSEATTEATTNEAVDSTKEVQTNEGTTTAPKTIVDSNQKITNDKVTQKVEHVVNDIVQQQEAKDNYYESKTKALEDLKDTFKQKSNIDDTQKAKIEESVDTLQNKLNQQNDSLLRQLNASSDKHQATEQILNQFLNAHASKQLTDKILSGASSNQDIANRIQQELGQLGQTSSDDLLKGMLENTDKRQQLVENLLATRLDSEQAKQLAQSIMQGHPSNDTIVERLKANFNQNGQATSDDILNALLNNSDRKKEVIEAILGAKLNTDQARLLAESLADDIQSASDLIGFIRGELNTKANDLISIQEHVKQAREKAQNRLDWILAPLQGLPDLNLDSSSSGLQLPTPSTNERYQDLLNQGGSRLGHLGSGLFEHDFAPKPTIDPNQLIGQHTNNGLLDQLFDEQGNLRLPDTGTVAKFSWLPIGLMMVAIGTTLIWFKRRKQ</sequence>
<evidence type="ECO:0000256" key="5">
    <source>
        <dbReference type="ARBA" id="ARBA00023088"/>
    </source>
</evidence>
<evidence type="ECO:0000256" key="2">
    <source>
        <dbReference type="ARBA" id="ARBA00022512"/>
    </source>
</evidence>
<reference evidence="10 11" key="1">
    <citation type="submission" date="2020-04" db="EMBL/GenBank/DDBJ databases">
        <title>Staphylococcus species from domestic dog.</title>
        <authorList>
            <person name="Paterson G.K."/>
        </authorList>
    </citation>
    <scope>NUCLEOTIDE SEQUENCE [LARGE SCALE GENOMIC DNA]</scope>
    <source>
        <strain evidence="10 11">H16/1A</strain>
    </source>
</reference>
<keyword evidence="3" id="KW-0964">Secreted</keyword>
<feature type="compositionally biased region" description="Polar residues" evidence="7">
    <location>
        <begin position="209"/>
        <end position="224"/>
    </location>
</feature>
<protein>
    <recommendedName>
        <fullName evidence="9">Gram-positive cocci surface proteins LPxTG domain-containing protein</fullName>
    </recommendedName>
</protein>
<evidence type="ECO:0000259" key="9">
    <source>
        <dbReference type="PROSITE" id="PS50847"/>
    </source>
</evidence>
<dbReference type="RefSeq" id="WP_198617227.1">
    <property type="nucleotide sequence ID" value="NZ_JABANU010000004.1"/>
</dbReference>
<keyword evidence="6" id="KW-0175">Coiled coil</keyword>
<comment type="subcellular location">
    <subcellularLocation>
        <location evidence="1">Secreted</location>
        <location evidence="1">Cell wall</location>
        <topology evidence="1">Peptidoglycan-anchor</topology>
    </subcellularLocation>
</comment>
<evidence type="ECO:0000313" key="11">
    <source>
        <dbReference type="Proteomes" id="UP000751852"/>
    </source>
</evidence>
<keyword evidence="4" id="KW-0732">Signal</keyword>
<name>A0ABS0T782_9STAP</name>
<dbReference type="InterPro" id="IPR019931">
    <property type="entry name" value="LPXTG_anchor"/>
</dbReference>
<organism evidence="10 11">
    <name type="scientific">Staphylococcus canis</name>
    <dbReference type="NCBI Taxonomy" id="2724942"/>
    <lineage>
        <taxon>Bacteria</taxon>
        <taxon>Bacillati</taxon>
        <taxon>Bacillota</taxon>
        <taxon>Bacilli</taxon>
        <taxon>Bacillales</taxon>
        <taxon>Staphylococcaceae</taxon>
        <taxon>Staphylococcus</taxon>
    </lineage>
</organism>
<keyword evidence="8" id="KW-0812">Transmembrane</keyword>